<comment type="caution">
    <text evidence="3">The sequence shown here is derived from an EMBL/GenBank/DDBJ whole genome shotgun (WGS) entry which is preliminary data.</text>
</comment>
<protein>
    <submittedName>
        <fullName evidence="3">Uncharacterized protein</fullName>
    </submittedName>
</protein>
<feature type="domain" description="KNTC1 third ARM-repeats" evidence="2">
    <location>
        <begin position="1"/>
        <end position="185"/>
    </location>
</feature>
<dbReference type="GO" id="GO:0007094">
    <property type="term" value="P:mitotic spindle assembly checkpoint signaling"/>
    <property type="evidence" value="ECO:0007669"/>
    <property type="project" value="TreeGrafter"/>
</dbReference>
<dbReference type="EMBL" id="CAJHNH020003602">
    <property type="protein sequence ID" value="CAG5129635.1"/>
    <property type="molecule type" value="Genomic_DNA"/>
</dbReference>
<proteinExistence type="predicted"/>
<feature type="domain" description="RZZ complex subunit KNTC1/ROD C-terminal" evidence="1">
    <location>
        <begin position="238"/>
        <end position="550"/>
    </location>
</feature>
<dbReference type="GO" id="GO:1990423">
    <property type="term" value="C:RZZ complex"/>
    <property type="evidence" value="ECO:0007669"/>
    <property type="project" value="TreeGrafter"/>
</dbReference>
<dbReference type="GO" id="GO:0005828">
    <property type="term" value="C:kinetochore microtubule"/>
    <property type="evidence" value="ECO:0007669"/>
    <property type="project" value="TreeGrafter"/>
</dbReference>
<dbReference type="Proteomes" id="UP000678393">
    <property type="component" value="Unassembled WGS sequence"/>
</dbReference>
<dbReference type="GO" id="GO:0031267">
    <property type="term" value="F:small GTPase binding"/>
    <property type="evidence" value="ECO:0007669"/>
    <property type="project" value="TreeGrafter"/>
</dbReference>
<evidence type="ECO:0000313" key="4">
    <source>
        <dbReference type="Proteomes" id="UP000678393"/>
    </source>
</evidence>
<dbReference type="Pfam" id="PF24515">
    <property type="entry name" value="ARM_KNTC1_3rd"/>
    <property type="match status" value="1"/>
</dbReference>
<dbReference type="InterPro" id="IPR055405">
    <property type="entry name" value="ARM_KNTC1_3rd"/>
</dbReference>
<dbReference type="OrthoDB" id="6071496at2759"/>
<dbReference type="InterPro" id="IPR052802">
    <property type="entry name" value="KNTC1"/>
</dbReference>
<evidence type="ECO:0000313" key="3">
    <source>
        <dbReference type="EMBL" id="CAG5129635.1"/>
    </source>
</evidence>
<name>A0A8S3ZPC7_9EUPU</name>
<dbReference type="InterPro" id="IPR019527">
    <property type="entry name" value="RZZ-complex_KNTC1/ROD_C"/>
</dbReference>
<dbReference type="PANTHER" id="PTHR15688">
    <property type="entry name" value="KINETOCHORE-ASSOCIATED PROTEIN 1"/>
    <property type="match status" value="1"/>
</dbReference>
<dbReference type="Pfam" id="PF10493">
    <property type="entry name" value="Rod_C"/>
    <property type="match status" value="1"/>
</dbReference>
<feature type="non-terminal residue" evidence="3">
    <location>
        <position position="1"/>
    </location>
</feature>
<dbReference type="PANTHER" id="PTHR15688:SF1">
    <property type="entry name" value="KINETOCHORE-ASSOCIATED PROTEIN 1"/>
    <property type="match status" value="1"/>
</dbReference>
<dbReference type="GO" id="GO:0005737">
    <property type="term" value="C:cytoplasm"/>
    <property type="evidence" value="ECO:0007669"/>
    <property type="project" value="TreeGrafter"/>
</dbReference>
<dbReference type="GO" id="GO:0000070">
    <property type="term" value="P:mitotic sister chromatid segregation"/>
    <property type="evidence" value="ECO:0007669"/>
    <property type="project" value="TreeGrafter"/>
</dbReference>
<gene>
    <name evidence="3" type="ORF">CUNI_LOCUS15193</name>
</gene>
<organism evidence="3 4">
    <name type="scientific">Candidula unifasciata</name>
    <dbReference type="NCBI Taxonomy" id="100452"/>
    <lineage>
        <taxon>Eukaryota</taxon>
        <taxon>Metazoa</taxon>
        <taxon>Spiralia</taxon>
        <taxon>Lophotrochozoa</taxon>
        <taxon>Mollusca</taxon>
        <taxon>Gastropoda</taxon>
        <taxon>Heterobranchia</taxon>
        <taxon>Euthyneura</taxon>
        <taxon>Panpulmonata</taxon>
        <taxon>Eupulmonata</taxon>
        <taxon>Stylommatophora</taxon>
        <taxon>Helicina</taxon>
        <taxon>Helicoidea</taxon>
        <taxon>Geomitridae</taxon>
        <taxon>Candidula</taxon>
    </lineage>
</organism>
<evidence type="ECO:0000259" key="1">
    <source>
        <dbReference type="Pfam" id="PF10493"/>
    </source>
</evidence>
<dbReference type="AlphaFoldDB" id="A0A8S3ZPC7"/>
<dbReference type="GO" id="GO:1903394">
    <property type="term" value="P:protein localization to kinetochore involved in kinetochore assembly"/>
    <property type="evidence" value="ECO:0007669"/>
    <property type="project" value="TreeGrafter"/>
</dbReference>
<feature type="non-terminal residue" evidence="3">
    <location>
        <position position="555"/>
    </location>
</feature>
<sequence>IVNTVPVDVLLAEAHLLMLSKEQSVPLLKNVIRSCLSNYPKLKRVNAVASATAEILRDQKLIESCQRTQVIAKWGNRLSKIGVIFNISEAMEAVHKLTQSPQCEVDIILEFVSDFNLEATHLNTVLTQFFEVCLTVHTEDKLNPAVLRKAENALAFFKEDSLKILKKVLHEVHPYNYEVLQFLLEKIQEREESRETLKGLELLRYLHHYKRCSTPSGIERKKFRCVPDESGELGHSSLPDSASTRLPFHLLQCKDSIWDVISAEIGPHNLGLWLEMSPVLTISKASILLKASTNMIENYIKASSSSSSSEAVSHEFFQVLAKVDSILTQLEDKEKAVWWCHSTFSKLTHVGEKTLALQGCVKHAKLWMKSASEPQQMEAARKSVEMFSKKLQLYSTLWALCRAGLDKENDLTKLLKEPQELIQRLYLMPPVVDEDQEQMTDINAVCDEIADLNGTNLLEVRKLLLDKWLLGTSLVDQDQTLTFDVFPADNQVSEKDNVKRALYVLVSRDRCELLQHVAAIADATVNSTAHKRALYCLLNIATEEEIAGLLDRSSG</sequence>
<keyword evidence="4" id="KW-1185">Reference proteome</keyword>
<evidence type="ECO:0000259" key="2">
    <source>
        <dbReference type="Pfam" id="PF24515"/>
    </source>
</evidence>
<accession>A0A8S3ZPC7</accession>
<reference evidence="3" key="1">
    <citation type="submission" date="2021-04" db="EMBL/GenBank/DDBJ databases">
        <authorList>
            <consortium name="Molecular Ecology Group"/>
        </authorList>
    </citation>
    <scope>NUCLEOTIDE SEQUENCE</scope>
</reference>